<name>A0A8K0SJC4_9HYPO</name>
<organism evidence="1 2">
    <name type="scientific">Stachybotrys elegans</name>
    <dbReference type="NCBI Taxonomy" id="80388"/>
    <lineage>
        <taxon>Eukaryota</taxon>
        <taxon>Fungi</taxon>
        <taxon>Dikarya</taxon>
        <taxon>Ascomycota</taxon>
        <taxon>Pezizomycotina</taxon>
        <taxon>Sordariomycetes</taxon>
        <taxon>Hypocreomycetidae</taxon>
        <taxon>Hypocreales</taxon>
        <taxon>Stachybotryaceae</taxon>
        <taxon>Stachybotrys</taxon>
    </lineage>
</organism>
<evidence type="ECO:0000313" key="2">
    <source>
        <dbReference type="Proteomes" id="UP000813444"/>
    </source>
</evidence>
<evidence type="ECO:0000313" key="1">
    <source>
        <dbReference type="EMBL" id="KAH7309652.1"/>
    </source>
</evidence>
<dbReference type="EMBL" id="JAGPNK010000013">
    <property type="protein sequence ID" value="KAH7309652.1"/>
    <property type="molecule type" value="Genomic_DNA"/>
</dbReference>
<proteinExistence type="predicted"/>
<protein>
    <submittedName>
        <fullName evidence="1">Uncharacterized protein</fullName>
    </submittedName>
</protein>
<keyword evidence="2" id="KW-1185">Reference proteome</keyword>
<dbReference type="AlphaFoldDB" id="A0A8K0SJC4"/>
<gene>
    <name evidence="1" type="ORF">B0I35DRAFT_84891</name>
</gene>
<dbReference type="Proteomes" id="UP000813444">
    <property type="component" value="Unassembled WGS sequence"/>
</dbReference>
<sequence length="59" mass="6769">MYISRIICLQRSNSITHDYASRLLVHCNAGFCLLPSLCSAVTLNNHRNRMKEAYKATRI</sequence>
<comment type="caution">
    <text evidence="1">The sequence shown here is derived from an EMBL/GenBank/DDBJ whole genome shotgun (WGS) entry which is preliminary data.</text>
</comment>
<reference evidence="1" key="1">
    <citation type="journal article" date="2021" name="Nat. Commun.">
        <title>Genetic determinants of endophytism in the Arabidopsis root mycobiome.</title>
        <authorList>
            <person name="Mesny F."/>
            <person name="Miyauchi S."/>
            <person name="Thiergart T."/>
            <person name="Pickel B."/>
            <person name="Atanasova L."/>
            <person name="Karlsson M."/>
            <person name="Huettel B."/>
            <person name="Barry K.W."/>
            <person name="Haridas S."/>
            <person name="Chen C."/>
            <person name="Bauer D."/>
            <person name="Andreopoulos W."/>
            <person name="Pangilinan J."/>
            <person name="LaButti K."/>
            <person name="Riley R."/>
            <person name="Lipzen A."/>
            <person name="Clum A."/>
            <person name="Drula E."/>
            <person name="Henrissat B."/>
            <person name="Kohler A."/>
            <person name="Grigoriev I.V."/>
            <person name="Martin F.M."/>
            <person name="Hacquard S."/>
        </authorList>
    </citation>
    <scope>NUCLEOTIDE SEQUENCE</scope>
    <source>
        <strain evidence="1">MPI-CAGE-CH-0235</strain>
    </source>
</reference>
<accession>A0A8K0SJC4</accession>